<dbReference type="FunFam" id="1.20.1280.50:FF:000037">
    <property type="entry name" value="F-box protein SKIP19"/>
    <property type="match status" value="1"/>
</dbReference>
<evidence type="ECO:0000313" key="3">
    <source>
        <dbReference type="Proteomes" id="UP000324897"/>
    </source>
</evidence>
<dbReference type="OrthoDB" id="2095648at2759"/>
<dbReference type="InterPro" id="IPR001810">
    <property type="entry name" value="F-box_dom"/>
</dbReference>
<comment type="caution">
    <text evidence="2">The sequence shown here is derived from an EMBL/GenBank/DDBJ whole genome shotgun (WGS) entry which is preliminary data.</text>
</comment>
<protein>
    <recommendedName>
        <fullName evidence="1">F-box domain-containing protein</fullName>
    </recommendedName>
</protein>
<dbReference type="Pfam" id="PF12937">
    <property type="entry name" value="F-box-like"/>
    <property type="match status" value="1"/>
</dbReference>
<dbReference type="SUPFAM" id="SSF81383">
    <property type="entry name" value="F-box domain"/>
    <property type="match status" value="1"/>
</dbReference>
<dbReference type="Gramene" id="TVU43183">
    <property type="protein sequence ID" value="TVU43183"/>
    <property type="gene ID" value="EJB05_09628"/>
</dbReference>
<name>A0A5J9W5H0_9POAL</name>
<dbReference type="Gene3D" id="3.80.10.10">
    <property type="entry name" value="Ribonuclease Inhibitor"/>
    <property type="match status" value="1"/>
</dbReference>
<reference evidence="2 3" key="1">
    <citation type="journal article" date="2019" name="Sci. Rep.">
        <title>A high-quality genome of Eragrostis curvula grass provides insights into Poaceae evolution and supports new strategies to enhance forage quality.</title>
        <authorList>
            <person name="Carballo J."/>
            <person name="Santos B.A.C.M."/>
            <person name="Zappacosta D."/>
            <person name="Garbus I."/>
            <person name="Selva J.P."/>
            <person name="Gallo C.A."/>
            <person name="Diaz A."/>
            <person name="Albertini E."/>
            <person name="Caccamo M."/>
            <person name="Echenique V."/>
        </authorList>
    </citation>
    <scope>NUCLEOTIDE SEQUENCE [LARGE SCALE GENOMIC DNA]</scope>
    <source>
        <strain evidence="3">cv. Victoria</strain>
        <tissue evidence="2">Leaf</tissue>
    </source>
</reference>
<dbReference type="InterPro" id="IPR032675">
    <property type="entry name" value="LRR_dom_sf"/>
</dbReference>
<keyword evidence="3" id="KW-1185">Reference proteome</keyword>
<organism evidence="2 3">
    <name type="scientific">Eragrostis curvula</name>
    <name type="common">weeping love grass</name>
    <dbReference type="NCBI Taxonomy" id="38414"/>
    <lineage>
        <taxon>Eukaryota</taxon>
        <taxon>Viridiplantae</taxon>
        <taxon>Streptophyta</taxon>
        <taxon>Embryophyta</taxon>
        <taxon>Tracheophyta</taxon>
        <taxon>Spermatophyta</taxon>
        <taxon>Magnoliopsida</taxon>
        <taxon>Liliopsida</taxon>
        <taxon>Poales</taxon>
        <taxon>Poaceae</taxon>
        <taxon>PACMAD clade</taxon>
        <taxon>Chloridoideae</taxon>
        <taxon>Eragrostideae</taxon>
        <taxon>Eragrostidinae</taxon>
        <taxon>Eragrostis</taxon>
    </lineage>
</organism>
<dbReference type="PANTHER" id="PTHR38926">
    <property type="entry name" value="F-BOX DOMAIN CONTAINING PROTEIN, EXPRESSED"/>
    <property type="match status" value="1"/>
</dbReference>
<accession>A0A5J9W5H0</accession>
<dbReference type="EMBL" id="RWGY01000005">
    <property type="protein sequence ID" value="TVU43183.1"/>
    <property type="molecule type" value="Genomic_DNA"/>
</dbReference>
<dbReference type="AlphaFoldDB" id="A0A5J9W5H0"/>
<dbReference type="Proteomes" id="UP000324897">
    <property type="component" value="Unassembled WGS sequence"/>
</dbReference>
<dbReference type="SUPFAM" id="SSF52047">
    <property type="entry name" value="RNI-like"/>
    <property type="match status" value="1"/>
</dbReference>
<dbReference type="Gene3D" id="1.20.1280.50">
    <property type="match status" value="1"/>
</dbReference>
<gene>
    <name evidence="2" type="ORF">EJB05_09628</name>
</gene>
<feature type="domain" description="F-box" evidence="1">
    <location>
        <begin position="19"/>
        <end position="64"/>
    </location>
</feature>
<dbReference type="PANTHER" id="PTHR38926:SF71">
    <property type="entry name" value="OS08G0194350 PROTEIN"/>
    <property type="match status" value="1"/>
</dbReference>
<proteinExistence type="predicted"/>
<sequence length="275" mass="30798">MDFDTDAQLAPTPASNRDWSDLPIDVLTSVFVKLGAIEVLMGAGLVCRSWLEAAKTLDPWRTVDMVHHRLVEEMYDYDSLFALFDHPEKIDGDDLCAMARVAVDRSSRQLEVFLGKKFVTDEHLKYIEDRPTSLKRLSLISCCNVSNEGFSQLITTSPLLEDILLDDCSDVKGDKFYEATGKACVHLKHFRLHGEHVSDEALGIAAMHKLRNLNLQGINVNNDELAAIIDGCPHLETLSDNSTLRAKCAGIKTVELCEYESSESSESDYDFCLFF</sequence>
<evidence type="ECO:0000259" key="1">
    <source>
        <dbReference type="Pfam" id="PF12937"/>
    </source>
</evidence>
<evidence type="ECO:0000313" key="2">
    <source>
        <dbReference type="EMBL" id="TVU43183.1"/>
    </source>
</evidence>
<dbReference type="InterPro" id="IPR036047">
    <property type="entry name" value="F-box-like_dom_sf"/>
</dbReference>